<dbReference type="GO" id="GO:0051382">
    <property type="term" value="P:kinetochore assembly"/>
    <property type="evidence" value="ECO:0007669"/>
    <property type="project" value="TreeGrafter"/>
</dbReference>
<evidence type="ECO:0000256" key="3">
    <source>
        <dbReference type="SAM" id="MobiDB-lite"/>
    </source>
</evidence>
<dbReference type="GO" id="GO:0008017">
    <property type="term" value="F:microtubule binding"/>
    <property type="evidence" value="ECO:0007669"/>
    <property type="project" value="TreeGrafter"/>
</dbReference>
<dbReference type="STRING" id="99883.ENSTNIP00000015859"/>
<evidence type="ECO:0000256" key="2">
    <source>
        <dbReference type="SAM" id="Coils"/>
    </source>
</evidence>
<dbReference type="GO" id="GO:0007346">
    <property type="term" value="P:regulation of mitotic cell cycle"/>
    <property type="evidence" value="ECO:0007669"/>
    <property type="project" value="TreeGrafter"/>
</dbReference>
<accession>H3D5S0</accession>
<feature type="region of interest" description="Disordered" evidence="3">
    <location>
        <begin position="138"/>
        <end position="157"/>
    </location>
</feature>
<dbReference type="GO" id="GO:0023052">
    <property type="term" value="P:signaling"/>
    <property type="evidence" value="ECO:0007669"/>
    <property type="project" value="InterPro"/>
</dbReference>
<dbReference type="Ensembl" id="ENSTNIT00000016069.1">
    <property type="protein sequence ID" value="ENSTNIP00000015859.1"/>
    <property type="gene ID" value="ENSTNIG00000012883.1"/>
</dbReference>
<feature type="compositionally biased region" description="Polar residues" evidence="3">
    <location>
        <begin position="198"/>
        <end position="223"/>
    </location>
</feature>
<dbReference type="GO" id="GO:0007052">
    <property type="term" value="P:mitotic spindle organization"/>
    <property type="evidence" value="ECO:0007669"/>
    <property type="project" value="TreeGrafter"/>
</dbReference>
<feature type="compositionally biased region" description="Pro residues" evidence="3">
    <location>
        <begin position="359"/>
        <end position="379"/>
    </location>
</feature>
<evidence type="ECO:0000256" key="1">
    <source>
        <dbReference type="ARBA" id="ARBA00008839"/>
    </source>
</evidence>
<dbReference type="OMA" id="PFDMPML"/>
<feature type="region of interest" description="Disordered" evidence="3">
    <location>
        <begin position="351"/>
        <end position="379"/>
    </location>
</feature>
<keyword evidence="2" id="KW-0175">Coiled coil</keyword>
<dbReference type="PANTHER" id="PTHR12353:SF1">
    <property type="entry name" value="DISKS LARGE-ASSOCIATED PROTEIN 5"/>
    <property type="match status" value="1"/>
</dbReference>
<keyword evidence="5" id="KW-1185">Reference proteome</keyword>
<dbReference type="InterPro" id="IPR005026">
    <property type="entry name" value="SAPAP"/>
</dbReference>
<proteinExistence type="inferred from homology"/>
<feature type="region of interest" description="Disordered" evidence="3">
    <location>
        <begin position="491"/>
        <end position="595"/>
    </location>
</feature>
<feature type="coiled-coil region" evidence="2">
    <location>
        <begin position="84"/>
        <end position="111"/>
    </location>
</feature>
<feature type="compositionally biased region" description="Low complexity" evidence="3">
    <location>
        <begin position="523"/>
        <end position="536"/>
    </location>
</feature>
<dbReference type="GO" id="GO:0005634">
    <property type="term" value="C:nucleus"/>
    <property type="evidence" value="ECO:0007669"/>
    <property type="project" value="TreeGrafter"/>
</dbReference>
<dbReference type="AlphaFoldDB" id="H3D5S0"/>
<organism evidence="4 5">
    <name type="scientific">Tetraodon nigroviridis</name>
    <name type="common">Spotted green pufferfish</name>
    <name type="synonym">Chelonodon nigroviridis</name>
    <dbReference type="NCBI Taxonomy" id="99883"/>
    <lineage>
        <taxon>Eukaryota</taxon>
        <taxon>Metazoa</taxon>
        <taxon>Chordata</taxon>
        <taxon>Craniata</taxon>
        <taxon>Vertebrata</taxon>
        <taxon>Euteleostomi</taxon>
        <taxon>Actinopterygii</taxon>
        <taxon>Neopterygii</taxon>
        <taxon>Teleostei</taxon>
        <taxon>Neoteleostei</taxon>
        <taxon>Acanthomorphata</taxon>
        <taxon>Eupercaria</taxon>
        <taxon>Tetraodontiformes</taxon>
        <taxon>Tetradontoidea</taxon>
        <taxon>Tetraodontidae</taxon>
        <taxon>Tetraodon</taxon>
    </lineage>
</organism>
<dbReference type="GO" id="GO:0051642">
    <property type="term" value="P:centrosome localization"/>
    <property type="evidence" value="ECO:0007669"/>
    <property type="project" value="TreeGrafter"/>
</dbReference>
<evidence type="ECO:0000313" key="4">
    <source>
        <dbReference type="Ensembl" id="ENSTNIP00000015859.1"/>
    </source>
</evidence>
<dbReference type="PANTHER" id="PTHR12353">
    <property type="entry name" value="DISKS LARGE-ASSOCIATED PROTEIN DAP SAP90/PSD-95-ASSOCIATED PROTEIN"/>
    <property type="match status" value="1"/>
</dbReference>
<dbReference type="Pfam" id="PF03359">
    <property type="entry name" value="GKAP"/>
    <property type="match status" value="1"/>
</dbReference>
<feature type="region of interest" description="Disordered" evidence="3">
    <location>
        <begin position="187"/>
        <end position="311"/>
    </location>
</feature>
<dbReference type="HOGENOM" id="CLU_015697_0_0_1"/>
<dbReference type="Proteomes" id="UP000007303">
    <property type="component" value="Unassembled WGS sequence"/>
</dbReference>
<feature type="compositionally biased region" description="Basic and acidic residues" evidence="3">
    <location>
        <begin position="258"/>
        <end position="267"/>
    </location>
</feature>
<dbReference type="InParanoid" id="H3D5S0"/>
<feature type="compositionally biased region" description="Basic and acidic residues" evidence="3">
    <location>
        <begin position="30"/>
        <end position="39"/>
    </location>
</feature>
<name>H3D5S0_TETNG</name>
<dbReference type="GeneTree" id="ENSGT00940000158652"/>
<reference evidence="4" key="3">
    <citation type="submission" date="2025-09" db="UniProtKB">
        <authorList>
            <consortium name="Ensembl"/>
        </authorList>
    </citation>
    <scope>IDENTIFICATION</scope>
</reference>
<sequence>RMESKFSHLSQRDNSVSMLRIKMSRRRSQTQKENRERTLNARRRLEKLPELDASSADASALTTNTSVLHQRTLNETALAKKAAVEERMKQLERWKERKAVQKEKEKREKERRGVFKTGLYHPKDSLVVFSGPAASTRGKEIKEHTAPSHHTRVTRSMKQQLHLQTVLQFFTCLRMFSNVQNPLKTQEPNTMAIKGNYPLSQPTQRPTRTQAAPVKSATSQTKAKTGKKPKIQALYTHGSFLAEPPSTRSASRPPVFRKPVENDKPKEPAGVQECGEGAGPPSKPSVTEQPRADSVPAQGAPETPSFAPKDFTFQAPAGLTLFKFEPLTPQSADAFLTPSLSFSLPPAPVLDFGPQDVPGTPPQPKTPPCPPPAEAPPPPACAAEPQHNVPYFRAEVATETDRLTSLCVHWEAKIEDGSIPEEMRDRMRTAVGQARLLMKERFKQFTGLVDDCEFARGEKVTTCTDLQGFWDMVYYQVEDVNKKFAALKEAESRSWVEERKPPPRAKRPVKKPSDAPAKPTGSKAAAKSRLAAVKAAMRARQQAAGNTDSGAEEAQAGSQPSEPVVFDGGFFHVESPAKPPGPSVAGSLRRSSRLG</sequence>
<reference evidence="5" key="1">
    <citation type="journal article" date="2004" name="Nature">
        <title>Genome duplication in the teleost fish Tetraodon nigroviridis reveals the early vertebrate proto-karyotype.</title>
        <authorList>
            <person name="Jaillon O."/>
            <person name="Aury J.-M."/>
            <person name="Brunet F."/>
            <person name="Petit J.-L."/>
            <person name="Stange-Thomann N."/>
            <person name="Mauceli E."/>
            <person name="Bouneau L."/>
            <person name="Fischer C."/>
            <person name="Ozouf-Costaz C."/>
            <person name="Bernot A."/>
            <person name="Nicaud S."/>
            <person name="Jaffe D."/>
            <person name="Fisher S."/>
            <person name="Lutfalla G."/>
            <person name="Dossat C."/>
            <person name="Segurens B."/>
            <person name="Dasilva C."/>
            <person name="Salanoubat M."/>
            <person name="Levy M."/>
            <person name="Boudet N."/>
            <person name="Castellano S."/>
            <person name="Anthouard V."/>
            <person name="Jubin C."/>
            <person name="Castelli V."/>
            <person name="Katinka M."/>
            <person name="Vacherie B."/>
            <person name="Biemont C."/>
            <person name="Skalli Z."/>
            <person name="Cattolico L."/>
            <person name="Poulain J."/>
            <person name="De Berardinis V."/>
            <person name="Cruaud C."/>
            <person name="Duprat S."/>
            <person name="Brottier P."/>
            <person name="Coutanceau J.-P."/>
            <person name="Gouzy J."/>
            <person name="Parra G."/>
            <person name="Lardier G."/>
            <person name="Chapple C."/>
            <person name="McKernan K.J."/>
            <person name="McEwan P."/>
            <person name="Bosak S."/>
            <person name="Kellis M."/>
            <person name="Volff J.-N."/>
            <person name="Guigo R."/>
            <person name="Zody M.C."/>
            <person name="Mesirov J."/>
            <person name="Lindblad-Toh K."/>
            <person name="Birren B."/>
            <person name="Nusbaum C."/>
            <person name="Kahn D."/>
            <person name="Robinson-Rechavi M."/>
            <person name="Laudet V."/>
            <person name="Schachter V."/>
            <person name="Quetier F."/>
            <person name="Saurin W."/>
            <person name="Scarpelli C."/>
            <person name="Wincker P."/>
            <person name="Lander E.S."/>
            <person name="Weissenbach J."/>
            <person name="Roest Crollius H."/>
        </authorList>
    </citation>
    <scope>NUCLEOTIDE SEQUENCE [LARGE SCALE GENOMIC DNA]</scope>
</reference>
<protein>
    <submittedName>
        <fullName evidence="4">Discs, large (Drosophila) homolog-associated protein 5</fullName>
    </submittedName>
</protein>
<feature type="region of interest" description="Disordered" evidence="3">
    <location>
        <begin position="1"/>
        <end position="59"/>
    </location>
</feature>
<dbReference type="GO" id="GO:0005737">
    <property type="term" value="C:cytoplasm"/>
    <property type="evidence" value="ECO:0007669"/>
    <property type="project" value="TreeGrafter"/>
</dbReference>
<feature type="compositionally biased region" description="Basic and acidic residues" evidence="3">
    <location>
        <begin position="491"/>
        <end position="501"/>
    </location>
</feature>
<dbReference type="GO" id="GO:0031616">
    <property type="term" value="C:spindle pole centrosome"/>
    <property type="evidence" value="ECO:0007669"/>
    <property type="project" value="TreeGrafter"/>
</dbReference>
<dbReference type="GO" id="GO:0007059">
    <property type="term" value="P:chromosome segregation"/>
    <property type="evidence" value="ECO:0007669"/>
    <property type="project" value="TreeGrafter"/>
</dbReference>
<reference evidence="4" key="2">
    <citation type="submission" date="2025-08" db="UniProtKB">
        <authorList>
            <consortium name="Ensembl"/>
        </authorList>
    </citation>
    <scope>IDENTIFICATION</scope>
</reference>
<evidence type="ECO:0000313" key="5">
    <source>
        <dbReference type="Proteomes" id="UP000007303"/>
    </source>
</evidence>
<feature type="compositionally biased region" description="Polar residues" evidence="3">
    <location>
        <begin position="7"/>
        <end position="17"/>
    </location>
</feature>
<comment type="similarity">
    <text evidence="1">Belongs to the SAPAP family.</text>
</comment>